<feature type="transmembrane region" description="Helical" evidence="9">
    <location>
        <begin position="54"/>
        <end position="83"/>
    </location>
</feature>
<dbReference type="InterPro" id="IPR036019">
    <property type="entry name" value="MscL_channel"/>
</dbReference>
<dbReference type="InterPro" id="IPR037673">
    <property type="entry name" value="MSC/AndL"/>
</dbReference>
<comment type="subcellular location">
    <subcellularLocation>
        <location evidence="1">Membrane</location>
        <topology evidence="1">Multi-pass membrane protein</topology>
    </subcellularLocation>
</comment>
<keyword evidence="6" id="KW-0406">Ion transport</keyword>
<evidence type="ECO:0000313" key="11">
    <source>
        <dbReference type="Proteomes" id="UP000238164"/>
    </source>
</evidence>
<proteinExistence type="predicted"/>
<evidence type="ECO:0000256" key="1">
    <source>
        <dbReference type="ARBA" id="ARBA00004141"/>
    </source>
</evidence>
<evidence type="ECO:0000256" key="6">
    <source>
        <dbReference type="ARBA" id="ARBA00023065"/>
    </source>
</evidence>
<evidence type="ECO:0000256" key="2">
    <source>
        <dbReference type="ARBA" id="ARBA00022448"/>
    </source>
</evidence>
<name>A0A2N9JMP1_9ACTN</name>
<keyword evidence="8" id="KW-0407">Ion channel</keyword>
<keyword evidence="11" id="KW-1185">Reference proteome</keyword>
<feature type="transmembrane region" description="Helical" evidence="9">
    <location>
        <begin position="12"/>
        <end position="34"/>
    </location>
</feature>
<keyword evidence="3" id="KW-1003">Cell membrane</keyword>
<keyword evidence="5 9" id="KW-1133">Transmembrane helix</keyword>
<evidence type="ECO:0000256" key="9">
    <source>
        <dbReference type="SAM" id="Phobius"/>
    </source>
</evidence>
<organism evidence="10 11">
    <name type="scientific">Micropruina glycogenica</name>
    <dbReference type="NCBI Taxonomy" id="75385"/>
    <lineage>
        <taxon>Bacteria</taxon>
        <taxon>Bacillati</taxon>
        <taxon>Actinomycetota</taxon>
        <taxon>Actinomycetes</taxon>
        <taxon>Propionibacteriales</taxon>
        <taxon>Nocardioidaceae</taxon>
        <taxon>Micropruina</taxon>
    </lineage>
</organism>
<keyword evidence="7 9" id="KW-0472">Membrane</keyword>
<dbReference type="KEGG" id="mgg:MPLG2_3818"/>
<evidence type="ECO:0000256" key="3">
    <source>
        <dbReference type="ARBA" id="ARBA00022475"/>
    </source>
</evidence>
<dbReference type="GO" id="GO:0016020">
    <property type="term" value="C:membrane"/>
    <property type="evidence" value="ECO:0007669"/>
    <property type="project" value="UniProtKB-SubCell"/>
</dbReference>
<dbReference type="Gene3D" id="1.10.1200.120">
    <property type="entry name" value="Large-conductance mechanosensitive channel, MscL, domain 1"/>
    <property type="match status" value="1"/>
</dbReference>
<dbReference type="EMBL" id="LT985188">
    <property type="protein sequence ID" value="SPD88848.1"/>
    <property type="molecule type" value="Genomic_DNA"/>
</dbReference>
<dbReference type="NCBIfam" id="TIGR00220">
    <property type="entry name" value="mscL"/>
    <property type="match status" value="1"/>
</dbReference>
<evidence type="ECO:0000256" key="4">
    <source>
        <dbReference type="ARBA" id="ARBA00022692"/>
    </source>
</evidence>
<accession>A0A2N9JMP1</accession>
<keyword evidence="2" id="KW-0813">Transport</keyword>
<dbReference type="AlphaFoldDB" id="A0A2N9JMP1"/>
<dbReference type="Pfam" id="PF01741">
    <property type="entry name" value="MscL"/>
    <property type="match status" value="1"/>
</dbReference>
<keyword evidence="4 9" id="KW-0812">Transmembrane</keyword>
<dbReference type="InterPro" id="IPR001185">
    <property type="entry name" value="MS_channel"/>
</dbReference>
<dbReference type="PANTHER" id="PTHR30266">
    <property type="entry name" value="MECHANOSENSITIVE CHANNEL MSCL"/>
    <property type="match status" value="1"/>
</dbReference>
<dbReference type="Proteomes" id="UP000238164">
    <property type="component" value="Chromosome 1"/>
</dbReference>
<protein>
    <submittedName>
        <fullName evidence="10">Large-conductance mechanosensitive channel</fullName>
    </submittedName>
</protein>
<gene>
    <name evidence="10" type="primary">mscL</name>
    <name evidence="10" type="ORF">MPLG2_3818</name>
</gene>
<evidence type="ECO:0000313" key="10">
    <source>
        <dbReference type="EMBL" id="SPD88848.1"/>
    </source>
</evidence>
<dbReference type="GO" id="GO:0008381">
    <property type="term" value="F:mechanosensitive monoatomic ion channel activity"/>
    <property type="evidence" value="ECO:0007669"/>
    <property type="project" value="InterPro"/>
</dbReference>
<evidence type="ECO:0000256" key="8">
    <source>
        <dbReference type="ARBA" id="ARBA00023303"/>
    </source>
</evidence>
<evidence type="ECO:0000256" key="7">
    <source>
        <dbReference type="ARBA" id="ARBA00023136"/>
    </source>
</evidence>
<sequence>MIKGFKDFLLRGNLIDIAVAFVIGGAFGAVTTAFTKVVVEILAKLGGAPNFDEWAPLGLTSVGPFLTALVAFFIMAFVVYFGIVVPYERVKAMTAKTEAEPEPGAPTTEELLTEIRDLLKNNAA</sequence>
<dbReference type="PANTHER" id="PTHR30266:SF2">
    <property type="entry name" value="LARGE-CONDUCTANCE MECHANOSENSITIVE CHANNEL"/>
    <property type="match status" value="1"/>
</dbReference>
<dbReference type="SUPFAM" id="SSF81330">
    <property type="entry name" value="Gated mechanosensitive channel"/>
    <property type="match status" value="1"/>
</dbReference>
<evidence type="ECO:0000256" key="5">
    <source>
        <dbReference type="ARBA" id="ARBA00022989"/>
    </source>
</evidence>
<reference evidence="10 11" key="1">
    <citation type="submission" date="2018-02" db="EMBL/GenBank/DDBJ databases">
        <authorList>
            <person name="Cohen D.B."/>
            <person name="Kent A.D."/>
        </authorList>
    </citation>
    <scope>NUCLEOTIDE SEQUENCE [LARGE SCALE GENOMIC DNA]</scope>
    <source>
        <strain evidence="10">1</strain>
    </source>
</reference>